<evidence type="ECO:0000313" key="1">
    <source>
        <dbReference type="EMBL" id="GFO62517.1"/>
    </source>
</evidence>
<proteinExistence type="predicted"/>
<dbReference type="EMBL" id="BLXY01000001">
    <property type="protein sequence ID" value="GFO62517.1"/>
    <property type="molecule type" value="Genomic_DNA"/>
</dbReference>
<organism evidence="1 2">
    <name type="scientific">Geomonas paludis</name>
    <dbReference type="NCBI Taxonomy" id="2740185"/>
    <lineage>
        <taxon>Bacteria</taxon>
        <taxon>Pseudomonadati</taxon>
        <taxon>Thermodesulfobacteriota</taxon>
        <taxon>Desulfuromonadia</taxon>
        <taxon>Geobacterales</taxon>
        <taxon>Geobacteraceae</taxon>
        <taxon>Geomonas</taxon>
    </lineage>
</organism>
<dbReference type="RefSeq" id="WP_183344607.1">
    <property type="nucleotide sequence ID" value="NZ_BLXY01000001.1"/>
</dbReference>
<reference evidence="2" key="1">
    <citation type="submission" date="2020-06" db="EMBL/GenBank/DDBJ databases">
        <title>Draft genomic sequecing of Geomonas sp. Red736.</title>
        <authorList>
            <person name="Itoh H."/>
            <person name="Xu Z.X."/>
            <person name="Ushijima N."/>
            <person name="Masuda Y."/>
            <person name="Shiratori Y."/>
            <person name="Senoo K."/>
        </authorList>
    </citation>
    <scope>NUCLEOTIDE SEQUENCE [LARGE SCALE GENOMIC DNA]</scope>
    <source>
        <strain evidence="2">Red736</strain>
    </source>
</reference>
<evidence type="ECO:0000313" key="2">
    <source>
        <dbReference type="Proteomes" id="UP000568888"/>
    </source>
</evidence>
<accession>A0A6V8MRZ5</accession>
<protein>
    <submittedName>
        <fullName evidence="1">Uncharacterized protein</fullName>
    </submittedName>
</protein>
<dbReference type="AlphaFoldDB" id="A0A6V8MRZ5"/>
<comment type="caution">
    <text evidence="1">The sequence shown here is derived from an EMBL/GenBank/DDBJ whole genome shotgun (WGS) entry which is preliminary data.</text>
</comment>
<name>A0A6V8MRZ5_9BACT</name>
<sequence>MNKYTAEIERFLGHFEKEFSQVQSLQTKDGYHTAIYKKMIYVGIIDALSKCIYPRRGNRERFVMFLNDFSGWKYAQKVSLPHLLQLLERNPEPSFSKLRTYVVSEVAKWASGEIVTLDREPEINAIKRLWPNEKEHQKTLNGLGVEALQHCNLFYSYRNSLVHEFRESGRGIESIKEYAPYYISFSYLEEPDVEVWELTYPIYFFENLLSNCISEVKIYLVQNNINPYNFYKLGAYWIEELNF</sequence>
<gene>
    <name evidence="1" type="ORF">GMPD_04360</name>
</gene>
<dbReference type="Proteomes" id="UP000568888">
    <property type="component" value="Unassembled WGS sequence"/>
</dbReference>